<gene>
    <name evidence="2" type="ORF">PMAYCL1PPCAC_26100</name>
</gene>
<dbReference type="AlphaFoldDB" id="A0AAN5I9A8"/>
<evidence type="ECO:0000313" key="2">
    <source>
        <dbReference type="EMBL" id="GMR55905.1"/>
    </source>
</evidence>
<feature type="non-terminal residue" evidence="2">
    <location>
        <position position="254"/>
    </location>
</feature>
<protein>
    <recommendedName>
        <fullName evidence="1">DOMON domain-containing protein</fullName>
    </recommendedName>
</protein>
<dbReference type="InterPro" id="IPR042789">
    <property type="entry name" value="FRRS1L"/>
</dbReference>
<reference evidence="3" key="1">
    <citation type="submission" date="2022-10" db="EMBL/GenBank/DDBJ databases">
        <title>Genome assembly of Pristionchus species.</title>
        <authorList>
            <person name="Yoshida K."/>
            <person name="Sommer R.J."/>
        </authorList>
    </citation>
    <scope>NUCLEOTIDE SEQUENCE [LARGE SCALE GENOMIC DNA]</scope>
    <source>
        <strain evidence="3">RS5460</strain>
    </source>
</reference>
<evidence type="ECO:0000259" key="1">
    <source>
        <dbReference type="PROSITE" id="PS50836"/>
    </source>
</evidence>
<keyword evidence="3" id="KW-1185">Reference proteome</keyword>
<feature type="domain" description="DOMON" evidence="1">
    <location>
        <begin position="58"/>
        <end position="200"/>
    </location>
</feature>
<dbReference type="PROSITE" id="PS50836">
    <property type="entry name" value="DOMON"/>
    <property type="match status" value="1"/>
</dbReference>
<sequence>AASAFSLRSLIQTLSSALHASTVSIAAAATLSPFDVSTCGKGKGCFLPDGCVPGTSDQACFLAYSFRPLDDVTVEMELYATIENELSEQSYWVAIAFSDDDKMGDDAVTECSFLANEKQASVKASYNYYEDEEKKSAPSNRRIEGEETMRSSLFNTTAISVVDGVIYCKFSQKIGGLGNVNKEFLSTDCNTPHVFLIAKGSTTETGISEHHNKRRAISEATKFSETGSASSLSIRRSDNCRKDELLMMYHTVYS</sequence>
<dbReference type="EMBL" id="BTRK01000005">
    <property type="protein sequence ID" value="GMR55905.1"/>
    <property type="molecule type" value="Genomic_DNA"/>
</dbReference>
<dbReference type="PANTHER" id="PTHR46902:SF1">
    <property type="entry name" value="DOMON DOMAIN-CONTAINING PROTEIN FRRS1L"/>
    <property type="match status" value="1"/>
</dbReference>
<dbReference type="GO" id="GO:1900449">
    <property type="term" value="P:regulation of glutamate receptor signaling pathway"/>
    <property type="evidence" value="ECO:0007669"/>
    <property type="project" value="InterPro"/>
</dbReference>
<dbReference type="PANTHER" id="PTHR46902">
    <property type="entry name" value="DOMON DOMAIN-CONTAINING PROTEIN FRRS1L"/>
    <property type="match status" value="1"/>
</dbReference>
<dbReference type="Proteomes" id="UP001328107">
    <property type="component" value="Unassembled WGS sequence"/>
</dbReference>
<proteinExistence type="predicted"/>
<name>A0AAN5I9A8_9BILA</name>
<organism evidence="2 3">
    <name type="scientific">Pristionchus mayeri</name>
    <dbReference type="NCBI Taxonomy" id="1317129"/>
    <lineage>
        <taxon>Eukaryota</taxon>
        <taxon>Metazoa</taxon>
        <taxon>Ecdysozoa</taxon>
        <taxon>Nematoda</taxon>
        <taxon>Chromadorea</taxon>
        <taxon>Rhabditida</taxon>
        <taxon>Rhabditina</taxon>
        <taxon>Diplogasteromorpha</taxon>
        <taxon>Diplogasteroidea</taxon>
        <taxon>Neodiplogasteridae</taxon>
        <taxon>Pristionchus</taxon>
    </lineage>
</organism>
<dbReference type="GO" id="GO:0099072">
    <property type="term" value="P:regulation of postsynaptic membrane neurotransmitter receptor levels"/>
    <property type="evidence" value="ECO:0007669"/>
    <property type="project" value="TreeGrafter"/>
</dbReference>
<comment type="caution">
    <text evidence="2">The sequence shown here is derived from an EMBL/GenBank/DDBJ whole genome shotgun (WGS) entry which is preliminary data.</text>
</comment>
<dbReference type="InterPro" id="IPR005018">
    <property type="entry name" value="DOMON_domain"/>
</dbReference>
<dbReference type="Pfam" id="PF03351">
    <property type="entry name" value="DOMON"/>
    <property type="match status" value="1"/>
</dbReference>
<accession>A0AAN5I9A8</accession>
<feature type="non-terminal residue" evidence="2">
    <location>
        <position position="1"/>
    </location>
</feature>
<evidence type="ECO:0000313" key="3">
    <source>
        <dbReference type="Proteomes" id="UP001328107"/>
    </source>
</evidence>